<protein>
    <submittedName>
        <fullName evidence="2">Uncharacterized protein</fullName>
    </submittedName>
</protein>
<dbReference type="EMBL" id="BQKI01000083">
    <property type="protein sequence ID" value="GJN31867.1"/>
    <property type="molecule type" value="Genomic_DNA"/>
</dbReference>
<feature type="region of interest" description="Disordered" evidence="1">
    <location>
        <begin position="1"/>
        <end position="22"/>
    </location>
</feature>
<proteinExistence type="predicted"/>
<evidence type="ECO:0000313" key="2">
    <source>
        <dbReference type="EMBL" id="GJN31867.1"/>
    </source>
</evidence>
<organism evidence="2 3">
    <name type="scientific">Eleusine coracana subsp. coracana</name>
    <dbReference type="NCBI Taxonomy" id="191504"/>
    <lineage>
        <taxon>Eukaryota</taxon>
        <taxon>Viridiplantae</taxon>
        <taxon>Streptophyta</taxon>
        <taxon>Embryophyta</taxon>
        <taxon>Tracheophyta</taxon>
        <taxon>Spermatophyta</taxon>
        <taxon>Magnoliopsida</taxon>
        <taxon>Liliopsida</taxon>
        <taxon>Poales</taxon>
        <taxon>Poaceae</taxon>
        <taxon>PACMAD clade</taxon>
        <taxon>Chloridoideae</taxon>
        <taxon>Cynodonteae</taxon>
        <taxon>Eleusininae</taxon>
        <taxon>Eleusine</taxon>
    </lineage>
</organism>
<evidence type="ECO:0000313" key="3">
    <source>
        <dbReference type="Proteomes" id="UP001054889"/>
    </source>
</evidence>
<keyword evidence="3" id="KW-1185">Reference proteome</keyword>
<evidence type="ECO:0000256" key="1">
    <source>
        <dbReference type="SAM" id="MobiDB-lite"/>
    </source>
</evidence>
<reference evidence="2" key="2">
    <citation type="submission" date="2021-12" db="EMBL/GenBank/DDBJ databases">
        <title>Resequencing data analysis of finger millet.</title>
        <authorList>
            <person name="Hatakeyama M."/>
            <person name="Aluri S."/>
            <person name="Balachadran M.T."/>
            <person name="Sivarajan S.R."/>
            <person name="Poveda L."/>
            <person name="Shimizu-Inatsugi R."/>
            <person name="Schlapbach R."/>
            <person name="Sreeman S.M."/>
            <person name="Shimizu K.K."/>
        </authorList>
    </citation>
    <scope>NUCLEOTIDE SEQUENCE</scope>
</reference>
<accession>A0AAV5FB48</accession>
<gene>
    <name evidence="2" type="primary">gb20320</name>
    <name evidence="2" type="ORF">PR202_gb20320</name>
</gene>
<dbReference type="Proteomes" id="UP001054889">
    <property type="component" value="Unassembled WGS sequence"/>
</dbReference>
<comment type="caution">
    <text evidence="2">The sequence shown here is derived from an EMBL/GenBank/DDBJ whole genome shotgun (WGS) entry which is preliminary data.</text>
</comment>
<reference evidence="2" key="1">
    <citation type="journal article" date="2018" name="DNA Res.">
        <title>Multiple hybrid de novo genome assembly of finger millet, an orphan allotetraploid crop.</title>
        <authorList>
            <person name="Hatakeyama M."/>
            <person name="Aluri S."/>
            <person name="Balachadran M.T."/>
            <person name="Sivarajan S.R."/>
            <person name="Patrignani A."/>
            <person name="Gruter S."/>
            <person name="Poveda L."/>
            <person name="Shimizu-Inatsugi R."/>
            <person name="Baeten J."/>
            <person name="Francoijs K.J."/>
            <person name="Nataraja K.N."/>
            <person name="Reddy Y.A.N."/>
            <person name="Phadnis S."/>
            <person name="Ravikumar R.L."/>
            <person name="Schlapbach R."/>
            <person name="Sreeman S.M."/>
            <person name="Shimizu K.K."/>
        </authorList>
    </citation>
    <scope>NUCLEOTIDE SEQUENCE</scope>
</reference>
<dbReference type="AlphaFoldDB" id="A0AAV5FB48"/>
<name>A0AAV5FB48_ELECO</name>
<sequence length="131" mass="14134">MDQRSAEPSMASLLEASGDSESDDLAAAAATIIDADDGDVESCSGGDDDGLEELHIPGTSRLVSWGCWIMENASAGAEGAYLLLPTEDEARNVEGDRLFWEACIAHGYQQRTRGSIYLIVLLLIFCKIFLF</sequence>